<dbReference type="Proteomes" id="UP001627408">
    <property type="component" value="Unassembled WGS sequence"/>
</dbReference>
<dbReference type="EMBL" id="JBHDIY010000002">
    <property type="protein sequence ID" value="MFL4468438.1"/>
    <property type="molecule type" value="Genomic_DNA"/>
</dbReference>
<feature type="compositionally biased region" description="Acidic residues" evidence="1">
    <location>
        <begin position="19"/>
        <end position="29"/>
    </location>
</feature>
<reference evidence="2 3" key="1">
    <citation type="submission" date="2024-08" db="EMBL/GenBank/DDBJ databases">
        <title>Tateyamaria sp. nov., isolated from marine algae.</title>
        <authorList>
            <person name="Choi B.J."/>
            <person name="Kim J.M."/>
            <person name="Lee J.K."/>
            <person name="Choi D.G."/>
            <person name="Bayburt H."/>
            <person name="Baek J.H."/>
            <person name="Han D.M."/>
            <person name="Jeon C.O."/>
        </authorList>
    </citation>
    <scope>NUCLEOTIDE SEQUENCE [LARGE SCALE GENOMIC DNA]</scope>
    <source>
        <strain evidence="2 3">KMU-156</strain>
    </source>
</reference>
<comment type="caution">
    <text evidence="2">The sequence shown here is derived from an EMBL/GenBank/DDBJ whole genome shotgun (WGS) entry which is preliminary data.</text>
</comment>
<accession>A0ABW8UTB7</accession>
<name>A0ABW8UTB7_9RHOB</name>
<keyword evidence="3" id="KW-1185">Reference proteome</keyword>
<evidence type="ECO:0000256" key="1">
    <source>
        <dbReference type="SAM" id="MobiDB-lite"/>
    </source>
</evidence>
<evidence type="ECO:0000313" key="2">
    <source>
        <dbReference type="EMBL" id="MFL4468438.1"/>
    </source>
</evidence>
<evidence type="ECO:0000313" key="3">
    <source>
        <dbReference type="Proteomes" id="UP001627408"/>
    </source>
</evidence>
<feature type="region of interest" description="Disordered" evidence="1">
    <location>
        <begin position="1"/>
        <end position="30"/>
    </location>
</feature>
<protein>
    <recommendedName>
        <fullName evidence="4">DUF3072 domain-containing protein</fullName>
    </recommendedName>
</protein>
<evidence type="ECO:0008006" key="4">
    <source>
        <dbReference type="Google" id="ProtNLM"/>
    </source>
</evidence>
<sequence length="67" mass="7356">MSNTSQNSFRVAAPGLDTDLPEADSDEMTEPTAAELRALCEEKNEVFDASLTEKQARNRIAALKELD</sequence>
<dbReference type="RefSeq" id="WP_407590191.1">
    <property type="nucleotide sequence ID" value="NZ_JBHDIY010000002.1"/>
</dbReference>
<proteinExistence type="predicted"/>
<organism evidence="2 3">
    <name type="scientific">Tateyamaria armeniaca</name>
    <dbReference type="NCBI Taxonomy" id="2518930"/>
    <lineage>
        <taxon>Bacteria</taxon>
        <taxon>Pseudomonadati</taxon>
        <taxon>Pseudomonadota</taxon>
        <taxon>Alphaproteobacteria</taxon>
        <taxon>Rhodobacterales</taxon>
        <taxon>Roseobacteraceae</taxon>
        <taxon>Tateyamaria</taxon>
    </lineage>
</organism>
<gene>
    <name evidence="2" type="ORF">ACERZ8_00600</name>
</gene>